<keyword evidence="7 8" id="KW-0472">Membrane</keyword>
<feature type="transmembrane region" description="Helical" evidence="8">
    <location>
        <begin position="233"/>
        <end position="251"/>
    </location>
</feature>
<evidence type="ECO:0000256" key="3">
    <source>
        <dbReference type="ARBA" id="ARBA00022448"/>
    </source>
</evidence>
<evidence type="ECO:0000313" key="10">
    <source>
        <dbReference type="Proteomes" id="UP000198964"/>
    </source>
</evidence>
<feature type="transmembrane region" description="Helical" evidence="8">
    <location>
        <begin position="190"/>
        <end position="213"/>
    </location>
</feature>
<proteinExistence type="inferred from homology"/>
<feature type="transmembrane region" description="Helical" evidence="8">
    <location>
        <begin position="15"/>
        <end position="32"/>
    </location>
</feature>
<dbReference type="InterPro" id="IPR000060">
    <property type="entry name" value="BCCT_transptr"/>
</dbReference>
<dbReference type="GO" id="GO:0022857">
    <property type="term" value="F:transmembrane transporter activity"/>
    <property type="evidence" value="ECO:0007669"/>
    <property type="project" value="InterPro"/>
</dbReference>
<evidence type="ECO:0000256" key="4">
    <source>
        <dbReference type="ARBA" id="ARBA00022475"/>
    </source>
</evidence>
<evidence type="ECO:0000256" key="1">
    <source>
        <dbReference type="ARBA" id="ARBA00004651"/>
    </source>
</evidence>
<keyword evidence="4" id="KW-1003">Cell membrane</keyword>
<dbReference type="EMBL" id="FONW01000004">
    <property type="protein sequence ID" value="SFF31558.1"/>
    <property type="molecule type" value="Genomic_DNA"/>
</dbReference>
<feature type="transmembrane region" description="Helical" evidence="8">
    <location>
        <begin position="141"/>
        <end position="164"/>
    </location>
</feature>
<feature type="transmembrane region" description="Helical" evidence="8">
    <location>
        <begin position="263"/>
        <end position="283"/>
    </location>
</feature>
<evidence type="ECO:0000256" key="6">
    <source>
        <dbReference type="ARBA" id="ARBA00022989"/>
    </source>
</evidence>
<feature type="transmembrane region" description="Helical" evidence="8">
    <location>
        <begin position="447"/>
        <end position="466"/>
    </location>
</feature>
<dbReference type="Proteomes" id="UP000198964">
    <property type="component" value="Unassembled WGS sequence"/>
</dbReference>
<evidence type="ECO:0000256" key="5">
    <source>
        <dbReference type="ARBA" id="ARBA00022692"/>
    </source>
</evidence>
<feature type="transmembrane region" description="Helical" evidence="8">
    <location>
        <begin position="52"/>
        <end position="71"/>
    </location>
</feature>
<evidence type="ECO:0000256" key="2">
    <source>
        <dbReference type="ARBA" id="ARBA00005658"/>
    </source>
</evidence>
<dbReference type="RefSeq" id="WP_093919865.1">
    <property type="nucleotide sequence ID" value="NZ_FONW01000004.1"/>
</dbReference>
<dbReference type="GO" id="GO:0005886">
    <property type="term" value="C:plasma membrane"/>
    <property type="evidence" value="ECO:0007669"/>
    <property type="project" value="UniProtKB-SubCell"/>
</dbReference>
<keyword evidence="10" id="KW-1185">Reference proteome</keyword>
<feature type="transmembrane region" description="Helical" evidence="8">
    <location>
        <begin position="406"/>
        <end position="426"/>
    </location>
</feature>
<evidence type="ECO:0000256" key="8">
    <source>
        <dbReference type="SAM" id="Phobius"/>
    </source>
</evidence>
<sequence>MNNFKNKYFDISKPVFIPAAIITFLFVSFTIIFNEQSEAVFSGFQAYMSRNFGWFISLSINYYLIFVLYLASSKYGKIRIGGKDAKPSFSKFSWVAMLFSAGMGIGLVYFSVAEPMLHFSHPIVKGASDVYKSRLAIRNTYFHYGFHVWGIYMLLGIALAYFTFNKGTSLSLKSTLIPLFGHRMNRWPGYLIDVIAVLATLFGLATSLGFGALQFSTGLSEYFGLENNTSLQVSSIIGITLIATISVVTGLNKGLKYLSNANIIIALIVFIFVLILGNTVRLIDGFVQSLGIYLSDLIELSLFRNQHGTAGSWFKGWSMFYWVWWISWSPFVGTFVARISKGRTIREIAIFGLVLPSVFSFLWMSVLGGTAINLQLDGNLDLASIVAQDSSIGLFKMLETLPFYEITAFVCIILVGTFFITSSDSGSLVVDMMTAGGKLNAPKGQKIFWAFMEGAIAIALLVGGGLTALQSASISTGFPFAIILVLVSLSLVKSLKHDEQLQLE</sequence>
<gene>
    <name evidence="9" type="ORF">SAMN05216283_104190</name>
</gene>
<dbReference type="Pfam" id="PF02028">
    <property type="entry name" value="BCCT"/>
    <property type="match status" value="1"/>
</dbReference>
<dbReference type="PANTHER" id="PTHR30047:SF7">
    <property type="entry name" value="HIGH-AFFINITY CHOLINE TRANSPORT PROTEIN"/>
    <property type="match status" value="1"/>
</dbReference>
<feature type="transmembrane region" description="Helical" evidence="8">
    <location>
        <begin position="472"/>
        <end position="492"/>
    </location>
</feature>
<evidence type="ECO:0000313" key="9">
    <source>
        <dbReference type="EMBL" id="SFF31558.1"/>
    </source>
</evidence>
<feature type="transmembrane region" description="Helical" evidence="8">
    <location>
        <begin position="349"/>
        <end position="372"/>
    </location>
</feature>
<protein>
    <submittedName>
        <fullName evidence="9">Choline/glycine/proline betaine transport protein</fullName>
    </submittedName>
</protein>
<keyword evidence="3" id="KW-0813">Transport</keyword>
<evidence type="ECO:0000256" key="7">
    <source>
        <dbReference type="ARBA" id="ARBA00023136"/>
    </source>
</evidence>
<dbReference type="STRING" id="655355.SAMN05216283_104190"/>
<reference evidence="9 10" key="1">
    <citation type="submission" date="2016-10" db="EMBL/GenBank/DDBJ databases">
        <authorList>
            <person name="de Groot N.N."/>
        </authorList>
    </citation>
    <scope>NUCLEOTIDE SEQUENCE [LARGE SCALE GENOMIC DNA]</scope>
    <source>
        <strain evidence="9 10">CGMCC 1.9156</strain>
    </source>
</reference>
<feature type="transmembrane region" description="Helical" evidence="8">
    <location>
        <begin position="92"/>
        <end position="112"/>
    </location>
</feature>
<name>A0A1I2HPV8_9BACT</name>
<organism evidence="9 10">
    <name type="scientific">Sunxiuqinia elliptica</name>
    <dbReference type="NCBI Taxonomy" id="655355"/>
    <lineage>
        <taxon>Bacteria</taxon>
        <taxon>Pseudomonadati</taxon>
        <taxon>Bacteroidota</taxon>
        <taxon>Bacteroidia</taxon>
        <taxon>Marinilabiliales</taxon>
        <taxon>Prolixibacteraceae</taxon>
        <taxon>Sunxiuqinia</taxon>
    </lineage>
</organism>
<dbReference type="AlphaFoldDB" id="A0A1I2HPV8"/>
<keyword evidence="5 8" id="KW-0812">Transmembrane</keyword>
<feature type="transmembrane region" description="Helical" evidence="8">
    <location>
        <begin position="319"/>
        <end position="337"/>
    </location>
</feature>
<dbReference type="PANTHER" id="PTHR30047">
    <property type="entry name" value="HIGH-AFFINITY CHOLINE TRANSPORT PROTEIN-RELATED"/>
    <property type="match status" value="1"/>
</dbReference>
<comment type="subcellular location">
    <subcellularLocation>
        <location evidence="1">Cell membrane</location>
        <topology evidence="1">Multi-pass membrane protein</topology>
    </subcellularLocation>
</comment>
<accession>A0A1I2HPV8</accession>
<dbReference type="NCBIfam" id="TIGR00842">
    <property type="entry name" value="bcct"/>
    <property type="match status" value="1"/>
</dbReference>
<keyword evidence="6 8" id="KW-1133">Transmembrane helix</keyword>
<comment type="similarity">
    <text evidence="2">Belongs to the BCCT transporter (TC 2.A.15) family.</text>
</comment>